<dbReference type="InterPro" id="IPR002877">
    <property type="entry name" value="RNA_MeTrfase_FtsJ_dom"/>
</dbReference>
<keyword evidence="11" id="KW-0963">Cytoplasm</keyword>
<accession>A0A1L6TG67</accession>
<dbReference type="OrthoDB" id="9790080at2"/>
<evidence type="ECO:0000256" key="10">
    <source>
        <dbReference type="ARBA" id="ARBA00048970"/>
    </source>
</evidence>
<dbReference type="EC" id="2.1.1.166" evidence="6 11"/>
<comment type="function">
    <text evidence="5 11">Specifically methylates the uridine in position 2552 of 23S rRNA at the 2'-O position of the ribose in the fully assembled 50S ribosomal subunit.</text>
</comment>
<evidence type="ECO:0000256" key="6">
    <source>
        <dbReference type="ARBA" id="ARBA00038861"/>
    </source>
</evidence>
<evidence type="ECO:0000256" key="5">
    <source>
        <dbReference type="ARBA" id="ARBA00037569"/>
    </source>
</evidence>
<dbReference type="InterPro" id="IPR050082">
    <property type="entry name" value="RNA_methyltr_RlmE"/>
</dbReference>
<gene>
    <name evidence="11 12" type="primary">ftsJ</name>
    <name evidence="11" type="synonym">rlmE</name>
    <name evidence="11" type="synonym">rrmJ</name>
    <name evidence="12" type="ORF">KU39_206</name>
</gene>
<name>A0A1L6TG67_PISSA</name>
<keyword evidence="1 11" id="KW-0698">rRNA processing</keyword>
<feature type="binding site" evidence="11">
    <location>
        <position position="61"/>
    </location>
    <ligand>
        <name>S-adenosyl-L-methionine</name>
        <dbReference type="ChEBI" id="CHEBI:59789"/>
    </ligand>
</feature>
<dbReference type="HAMAP" id="MF_01547">
    <property type="entry name" value="RNA_methyltr_E"/>
    <property type="match status" value="1"/>
</dbReference>
<dbReference type="PANTHER" id="PTHR10920">
    <property type="entry name" value="RIBOSOMAL RNA METHYLTRANSFERASE"/>
    <property type="match status" value="1"/>
</dbReference>
<keyword evidence="2 11" id="KW-0489">Methyltransferase</keyword>
<keyword evidence="4 11" id="KW-0949">S-adenosyl-L-methionine</keyword>
<dbReference type="InterPro" id="IPR015507">
    <property type="entry name" value="rRNA-MeTfrase_E"/>
</dbReference>
<evidence type="ECO:0000256" key="11">
    <source>
        <dbReference type="HAMAP-Rule" id="MF_01547"/>
    </source>
</evidence>
<evidence type="ECO:0000256" key="7">
    <source>
        <dbReference type="ARBA" id="ARBA00041129"/>
    </source>
</evidence>
<evidence type="ECO:0000256" key="4">
    <source>
        <dbReference type="ARBA" id="ARBA00022691"/>
    </source>
</evidence>
<dbReference type="NCBIfam" id="NF008390">
    <property type="entry name" value="PRK11188.1"/>
    <property type="match status" value="1"/>
</dbReference>
<dbReference type="GO" id="GO:0005737">
    <property type="term" value="C:cytoplasm"/>
    <property type="evidence" value="ECO:0007669"/>
    <property type="project" value="UniProtKB-SubCell"/>
</dbReference>
<evidence type="ECO:0000256" key="1">
    <source>
        <dbReference type="ARBA" id="ARBA00022552"/>
    </source>
</evidence>
<dbReference type="SUPFAM" id="SSF53335">
    <property type="entry name" value="S-adenosyl-L-methionine-dependent methyltransferases"/>
    <property type="match status" value="1"/>
</dbReference>
<evidence type="ECO:0000256" key="9">
    <source>
        <dbReference type="ARBA" id="ARBA00042745"/>
    </source>
</evidence>
<evidence type="ECO:0000256" key="8">
    <source>
        <dbReference type="ARBA" id="ARBA00041995"/>
    </source>
</evidence>
<evidence type="ECO:0000256" key="2">
    <source>
        <dbReference type="ARBA" id="ARBA00022603"/>
    </source>
</evidence>
<sequence length="208" mass="23234">MAKKSKSSSRWLQEHRDDFYVQKARAEGYRSRASYKLKEVQEKDKIIRRGMTVIDLGAAPGGWSQLAADWAGTSGCVIGLDLLPMDPLENVIALQGDFTEKAVYDRLVATLADRPVDIVLSDMAPNMSGIDTSDQAQAMYLVELALYFAEQTLRPGGDLLVKVFQGVGSQEYIKVLRAKFTKVVTRKPAASRPRSREIYLLARNFQMV</sequence>
<evidence type="ECO:0000313" key="12">
    <source>
        <dbReference type="EMBL" id="ALB21392.1"/>
    </source>
</evidence>
<dbReference type="InterPro" id="IPR029063">
    <property type="entry name" value="SAM-dependent_MTases_sf"/>
</dbReference>
<feature type="binding site" evidence="11">
    <location>
        <position position="81"/>
    </location>
    <ligand>
        <name>S-adenosyl-L-methionine</name>
        <dbReference type="ChEBI" id="CHEBI:59789"/>
    </ligand>
</feature>
<dbReference type="FunFam" id="3.40.50.150:FF:000005">
    <property type="entry name" value="Ribosomal RNA large subunit methyltransferase E"/>
    <property type="match status" value="1"/>
</dbReference>
<keyword evidence="3 11" id="KW-0808">Transferase</keyword>
<dbReference type="Proteomes" id="UP000029558">
    <property type="component" value="Chromosome"/>
</dbReference>
<dbReference type="PIRSF" id="PIRSF005461">
    <property type="entry name" value="23S_rRNA_mtase"/>
    <property type="match status" value="1"/>
</dbReference>
<proteinExistence type="inferred from homology"/>
<comment type="similarity">
    <text evidence="11">Belongs to the class I-like SAM-binding methyltransferase superfamily. RNA methyltransferase RlmE family.</text>
</comment>
<dbReference type="AlphaFoldDB" id="A0A1L6TG67"/>
<organism evidence="12 13">
    <name type="scientific">Piscirickettsia salmonis</name>
    <dbReference type="NCBI Taxonomy" id="1238"/>
    <lineage>
        <taxon>Bacteria</taxon>
        <taxon>Pseudomonadati</taxon>
        <taxon>Pseudomonadota</taxon>
        <taxon>Gammaproteobacteria</taxon>
        <taxon>Thiotrichales</taxon>
        <taxon>Piscirickettsiaceae</taxon>
        <taxon>Piscirickettsia</taxon>
    </lineage>
</organism>
<dbReference type="PANTHER" id="PTHR10920:SF18">
    <property type="entry name" value="RRNA METHYLTRANSFERASE 2, MITOCHONDRIAL"/>
    <property type="match status" value="1"/>
</dbReference>
<dbReference type="Pfam" id="PF01728">
    <property type="entry name" value="FtsJ"/>
    <property type="match status" value="1"/>
</dbReference>
<comment type="catalytic activity">
    <reaction evidence="10 11">
        <text>uridine(2552) in 23S rRNA + S-adenosyl-L-methionine = 2'-O-methyluridine(2552) in 23S rRNA + S-adenosyl-L-homocysteine + H(+)</text>
        <dbReference type="Rhea" id="RHEA:42720"/>
        <dbReference type="Rhea" id="RHEA-COMP:10202"/>
        <dbReference type="Rhea" id="RHEA-COMP:10203"/>
        <dbReference type="ChEBI" id="CHEBI:15378"/>
        <dbReference type="ChEBI" id="CHEBI:57856"/>
        <dbReference type="ChEBI" id="CHEBI:59789"/>
        <dbReference type="ChEBI" id="CHEBI:65315"/>
        <dbReference type="ChEBI" id="CHEBI:74478"/>
        <dbReference type="EC" id="2.1.1.166"/>
    </reaction>
</comment>
<dbReference type="GO" id="GO:0008650">
    <property type="term" value="F:rRNA (uridine-2'-O-)-methyltransferase activity"/>
    <property type="evidence" value="ECO:0007669"/>
    <property type="project" value="UniProtKB-UniRule"/>
</dbReference>
<reference evidence="12 13" key="1">
    <citation type="journal article" date="2014" name="Genome Announc.">
        <title>Comparative Genome Analysis of Two Isolates of the Fish Pathogen Piscirickettsia salmonis from Different Hosts Reveals Major Differences in Virulence-Associated Secretion Systems.</title>
        <authorList>
            <person name="Bohle H."/>
            <person name="Henriquez P."/>
            <person name="Grothusen H."/>
            <person name="Navas E."/>
            <person name="Sandoval A."/>
            <person name="Bustamante F."/>
            <person name="Bustos P."/>
            <person name="Mancilla M."/>
        </authorList>
    </citation>
    <scope>NUCLEOTIDE SEQUENCE [LARGE SCALE GENOMIC DNA]</scope>
    <source>
        <strain evidence="13">B1-32597</strain>
    </source>
</reference>
<comment type="subcellular location">
    <subcellularLocation>
        <location evidence="11">Cytoplasm</location>
    </subcellularLocation>
</comment>
<feature type="binding site" evidence="11">
    <location>
        <position position="122"/>
    </location>
    <ligand>
        <name>S-adenosyl-L-methionine</name>
        <dbReference type="ChEBI" id="CHEBI:59789"/>
    </ligand>
</feature>
<dbReference type="EMBL" id="CP012508">
    <property type="protein sequence ID" value="ALB21392.1"/>
    <property type="molecule type" value="Genomic_DNA"/>
</dbReference>
<feature type="active site" description="Proton acceptor" evidence="11">
    <location>
        <position position="162"/>
    </location>
</feature>
<evidence type="ECO:0000313" key="13">
    <source>
        <dbReference type="Proteomes" id="UP000029558"/>
    </source>
</evidence>
<dbReference type="RefSeq" id="WP_017377603.1">
    <property type="nucleotide sequence ID" value="NZ_CP012508.1"/>
</dbReference>
<dbReference type="Gene3D" id="3.40.50.150">
    <property type="entry name" value="Vaccinia Virus protein VP39"/>
    <property type="match status" value="1"/>
</dbReference>
<protein>
    <recommendedName>
        <fullName evidence="7 11">Ribosomal RNA large subunit methyltransferase E</fullName>
        <ecNumber evidence="6 11">2.1.1.166</ecNumber>
    </recommendedName>
    <alternativeName>
        <fullName evidence="9 11">23S rRNA Um2552 methyltransferase</fullName>
    </alternativeName>
    <alternativeName>
        <fullName evidence="8 11">rRNA (uridine-2'-O-)-methyltransferase</fullName>
    </alternativeName>
</protein>
<feature type="binding site" evidence="11">
    <location>
        <position position="97"/>
    </location>
    <ligand>
        <name>S-adenosyl-L-methionine</name>
        <dbReference type="ChEBI" id="CHEBI:59789"/>
    </ligand>
</feature>
<feature type="binding site" evidence="11">
    <location>
        <position position="63"/>
    </location>
    <ligand>
        <name>S-adenosyl-L-methionine</name>
        <dbReference type="ChEBI" id="CHEBI:59789"/>
    </ligand>
</feature>
<evidence type="ECO:0000256" key="3">
    <source>
        <dbReference type="ARBA" id="ARBA00022679"/>
    </source>
</evidence>